<keyword evidence="3" id="KW-0963">Cytoplasm</keyword>
<evidence type="ECO:0000256" key="4">
    <source>
        <dbReference type="NCBIfam" id="TIGR00152"/>
    </source>
</evidence>
<sequence>MEHAPQQEHHQAPHPAPHKAAIKSSVQQVPYVVFVTGTLASGKSSACAYLQQLGATYISADAISHELLGATCARDDALIAALCRHFGSDILAQDGSINRTQLATRAFSSAQAQTTLEQLQIPVIQAHIEKKLLAAGARIVPAAPSTPTRTNASFTRCVVVELPLLEKVPALRRYAHEILCIVAPTALRAARGRIRASSAFDAHVTVHQSAHQYAQQAAEFMRIHAATTCILNAASLPLLHKHLLMWYHSRIAV</sequence>
<dbReference type="HAMAP" id="MF_00376">
    <property type="entry name" value="Dephospho_CoA_kinase"/>
    <property type="match status" value="1"/>
</dbReference>
<evidence type="ECO:0000313" key="7">
    <source>
        <dbReference type="Proteomes" id="UP000004431"/>
    </source>
</evidence>
<evidence type="ECO:0000256" key="5">
    <source>
        <dbReference type="SAM" id="MobiDB-lite"/>
    </source>
</evidence>
<dbReference type="CDD" id="cd02022">
    <property type="entry name" value="DPCK"/>
    <property type="match status" value="1"/>
</dbReference>
<dbReference type="EMBL" id="AEDQ01000033">
    <property type="protein sequence ID" value="EFL43637.1"/>
    <property type="molecule type" value="Genomic_DNA"/>
</dbReference>
<feature type="region of interest" description="Disordered" evidence="5">
    <location>
        <begin position="1"/>
        <end position="20"/>
    </location>
</feature>
<dbReference type="GO" id="GO:0004140">
    <property type="term" value="F:dephospho-CoA kinase activity"/>
    <property type="evidence" value="ECO:0007669"/>
    <property type="project" value="UniProtKB-EC"/>
</dbReference>
<keyword evidence="3 6" id="KW-0808">Transferase</keyword>
<keyword evidence="3" id="KW-0173">Coenzyme A biosynthesis</keyword>
<evidence type="ECO:0000256" key="3">
    <source>
        <dbReference type="HAMAP-Rule" id="MF_00376"/>
    </source>
</evidence>
<evidence type="ECO:0000313" key="6">
    <source>
        <dbReference type="EMBL" id="EFL43637.1"/>
    </source>
</evidence>
<feature type="binding site" evidence="3">
    <location>
        <begin position="40"/>
        <end position="45"/>
    </location>
    <ligand>
        <name>ATP</name>
        <dbReference type="ChEBI" id="CHEBI:30616"/>
    </ligand>
</feature>
<organism evidence="6 7">
    <name type="scientific">Fannyhessea vaginae PB189-T1-4</name>
    <dbReference type="NCBI Taxonomy" id="866774"/>
    <lineage>
        <taxon>Bacteria</taxon>
        <taxon>Bacillati</taxon>
        <taxon>Actinomycetota</taxon>
        <taxon>Coriobacteriia</taxon>
        <taxon>Coriobacteriales</taxon>
        <taxon>Atopobiaceae</taxon>
        <taxon>Fannyhessea</taxon>
    </lineage>
</organism>
<evidence type="ECO:0000256" key="1">
    <source>
        <dbReference type="ARBA" id="ARBA00022741"/>
    </source>
</evidence>
<feature type="compositionally biased region" description="Basic and acidic residues" evidence="5">
    <location>
        <begin position="1"/>
        <end position="11"/>
    </location>
</feature>
<dbReference type="SUPFAM" id="SSF52540">
    <property type="entry name" value="P-loop containing nucleoside triphosphate hydrolases"/>
    <property type="match status" value="1"/>
</dbReference>
<accession>A0ABN0AYQ8</accession>
<comment type="similarity">
    <text evidence="3">Belongs to the CoaE family.</text>
</comment>
<dbReference type="Gene3D" id="3.40.50.300">
    <property type="entry name" value="P-loop containing nucleotide triphosphate hydrolases"/>
    <property type="match status" value="1"/>
</dbReference>
<dbReference type="NCBIfam" id="TIGR00152">
    <property type="entry name" value="dephospho-CoA kinase"/>
    <property type="match status" value="1"/>
</dbReference>
<dbReference type="InterPro" id="IPR027417">
    <property type="entry name" value="P-loop_NTPase"/>
</dbReference>
<dbReference type="EC" id="2.7.1.24" evidence="3 4"/>
<comment type="subcellular location">
    <subcellularLocation>
        <location evidence="3">Cytoplasm</location>
    </subcellularLocation>
</comment>
<dbReference type="Pfam" id="PF01121">
    <property type="entry name" value="CoaE"/>
    <property type="match status" value="1"/>
</dbReference>
<keyword evidence="3 6" id="KW-0418">Kinase</keyword>
<gene>
    <name evidence="3 6" type="primary">coaE</name>
    <name evidence="6" type="ORF">HMPREF9248_0681</name>
</gene>
<comment type="catalytic activity">
    <reaction evidence="3">
        <text>3'-dephospho-CoA + ATP = ADP + CoA + H(+)</text>
        <dbReference type="Rhea" id="RHEA:18245"/>
        <dbReference type="ChEBI" id="CHEBI:15378"/>
        <dbReference type="ChEBI" id="CHEBI:30616"/>
        <dbReference type="ChEBI" id="CHEBI:57287"/>
        <dbReference type="ChEBI" id="CHEBI:57328"/>
        <dbReference type="ChEBI" id="CHEBI:456216"/>
        <dbReference type="EC" id="2.7.1.24"/>
    </reaction>
</comment>
<keyword evidence="7" id="KW-1185">Reference proteome</keyword>
<reference evidence="6 7" key="1">
    <citation type="submission" date="2010-08" db="EMBL/GenBank/DDBJ databases">
        <authorList>
            <person name="Durkin A.S."/>
            <person name="Madupu R."/>
            <person name="Torralba M."/>
            <person name="Gillis M."/>
            <person name="Methe B."/>
            <person name="Sutton G."/>
            <person name="Nelson K.E."/>
        </authorList>
    </citation>
    <scope>NUCLEOTIDE SEQUENCE [LARGE SCALE GENOMIC DNA]</scope>
    <source>
        <strain evidence="6 7">PB189-T1-4</strain>
    </source>
</reference>
<dbReference type="Proteomes" id="UP000004431">
    <property type="component" value="Unassembled WGS sequence"/>
</dbReference>
<comment type="function">
    <text evidence="3">Catalyzes the phosphorylation of the 3'-hydroxyl group of dephosphocoenzyme A to form coenzyme A.</text>
</comment>
<keyword evidence="2 3" id="KW-0067">ATP-binding</keyword>
<proteinExistence type="inferred from homology"/>
<protein>
    <recommendedName>
        <fullName evidence="3 4">Dephospho-CoA kinase</fullName>
        <ecNumber evidence="3 4">2.7.1.24</ecNumber>
    </recommendedName>
    <alternativeName>
        <fullName evidence="3">Dephosphocoenzyme A kinase</fullName>
    </alternativeName>
</protein>
<name>A0ABN0AYQ8_9ACTN</name>
<comment type="pathway">
    <text evidence="3">Cofactor biosynthesis; coenzyme A biosynthesis; CoA from (R)-pantothenate: step 5/5.</text>
</comment>
<dbReference type="InterPro" id="IPR001977">
    <property type="entry name" value="Depp_CoAkinase"/>
</dbReference>
<comment type="caution">
    <text evidence="6">The sequence shown here is derived from an EMBL/GenBank/DDBJ whole genome shotgun (WGS) entry which is preliminary data.</text>
</comment>
<evidence type="ECO:0000256" key="2">
    <source>
        <dbReference type="ARBA" id="ARBA00022840"/>
    </source>
</evidence>
<dbReference type="PROSITE" id="PS51219">
    <property type="entry name" value="DPCK"/>
    <property type="match status" value="1"/>
</dbReference>
<dbReference type="RefSeq" id="WP_006304769.1">
    <property type="nucleotide sequence ID" value="NZ_AEDQ01000033.1"/>
</dbReference>
<keyword evidence="1 3" id="KW-0547">Nucleotide-binding</keyword>